<dbReference type="Pfam" id="PF13366">
    <property type="entry name" value="PDDEXK_3"/>
    <property type="match status" value="1"/>
</dbReference>
<dbReference type="InterPro" id="IPR026350">
    <property type="entry name" value="GxxExxY"/>
</dbReference>
<name>A0ABS5UC84_9BACT</name>
<reference evidence="1 2" key="1">
    <citation type="submission" date="2021-05" db="EMBL/GenBank/DDBJ databases">
        <title>The draft genome of Geobacter chapellei DSM 13688.</title>
        <authorList>
            <person name="Xu Z."/>
            <person name="Masuda Y."/>
            <person name="Itoh H."/>
            <person name="Senoo K."/>
        </authorList>
    </citation>
    <scope>NUCLEOTIDE SEQUENCE [LARGE SCALE GENOMIC DNA]</scope>
    <source>
        <strain evidence="1 2">DSM 13688</strain>
    </source>
</reference>
<accession>A0ABS5UC84</accession>
<dbReference type="NCBIfam" id="TIGR04256">
    <property type="entry name" value="GxxExxY"/>
    <property type="match status" value="1"/>
</dbReference>
<organism evidence="1 2">
    <name type="scientific">Pelotalea chapellei</name>
    <dbReference type="NCBI Taxonomy" id="44671"/>
    <lineage>
        <taxon>Bacteria</taxon>
        <taxon>Pseudomonadati</taxon>
        <taxon>Thermodesulfobacteriota</taxon>
        <taxon>Desulfuromonadia</taxon>
        <taxon>Geobacterales</taxon>
        <taxon>Geobacteraceae</taxon>
        <taxon>Pelotalea</taxon>
    </lineage>
</organism>
<comment type="caution">
    <text evidence="1">The sequence shown here is derived from an EMBL/GenBank/DDBJ whole genome shotgun (WGS) entry which is preliminary data.</text>
</comment>
<dbReference type="EMBL" id="JAHDYS010000019">
    <property type="protein sequence ID" value="MBT1073253.1"/>
    <property type="molecule type" value="Genomic_DNA"/>
</dbReference>
<dbReference type="RefSeq" id="WP_214301115.1">
    <property type="nucleotide sequence ID" value="NZ_JAHDYS010000019.1"/>
</dbReference>
<gene>
    <name evidence="1" type="ORF">KJB30_15775</name>
</gene>
<dbReference type="Proteomes" id="UP000784128">
    <property type="component" value="Unassembled WGS sequence"/>
</dbReference>
<sequence>MTRSRENELAEIVVDASFRIHRTLGPGLLESAYEAILMHELQKRGLNVAAQVPVPVVYESVRLDTGFRADLIVEDSVLVELKSLEKIAPVHKKQLTTYLKLSGKRLGLLINFGEELIKNGITRIVNGMPD</sequence>
<evidence type="ECO:0000313" key="2">
    <source>
        <dbReference type="Proteomes" id="UP000784128"/>
    </source>
</evidence>
<protein>
    <submittedName>
        <fullName evidence="1">GxxExxY protein</fullName>
    </submittedName>
</protein>
<proteinExistence type="predicted"/>
<keyword evidence="2" id="KW-1185">Reference proteome</keyword>
<evidence type="ECO:0000313" key="1">
    <source>
        <dbReference type="EMBL" id="MBT1073253.1"/>
    </source>
</evidence>